<keyword evidence="5" id="KW-1185">Reference proteome</keyword>
<evidence type="ECO:0000256" key="2">
    <source>
        <dbReference type="SAM" id="MobiDB-lite"/>
    </source>
</evidence>
<feature type="domain" description="CBS" evidence="3">
    <location>
        <begin position="75"/>
        <end position="131"/>
    </location>
</feature>
<dbReference type="PANTHER" id="PTHR43773:SF1">
    <property type="entry name" value="MAGNESIUM TRANSPORTER MGTE"/>
    <property type="match status" value="1"/>
</dbReference>
<dbReference type="RefSeq" id="WP_012996363.1">
    <property type="nucleotide sequence ID" value="NC_013922.1"/>
</dbReference>
<protein>
    <submittedName>
        <fullName evidence="4">CBS domain protein</fullName>
    </submittedName>
</protein>
<dbReference type="InterPro" id="IPR046342">
    <property type="entry name" value="CBS_dom_sf"/>
</dbReference>
<dbReference type="AlphaFoldDB" id="D3SY19"/>
<dbReference type="SMART" id="SM00116">
    <property type="entry name" value="CBS"/>
    <property type="match status" value="2"/>
</dbReference>
<keyword evidence="1" id="KW-0129">CBS domain</keyword>
<proteinExistence type="predicted"/>
<sequence>MAQPTPHTISSDQTVSVNTEVTVDQVITEVREFPPVDDGVSVYYVYVRNNGELVGVVSMRELLNAKGSDPVSEIMTTDLVTVTTPDSLQHAVHQFIENGFAILPVVDESGQFSGVVRANNIIDTLDEQTTKQGTGCERSPKTPERGS</sequence>
<evidence type="ECO:0000256" key="1">
    <source>
        <dbReference type="PROSITE-ProRule" id="PRU00703"/>
    </source>
</evidence>
<dbReference type="OrthoDB" id="199083at2157"/>
<dbReference type="Proteomes" id="UP000001879">
    <property type="component" value="Chromosome"/>
</dbReference>
<dbReference type="PROSITE" id="PS51371">
    <property type="entry name" value="CBS"/>
    <property type="match status" value="2"/>
</dbReference>
<dbReference type="eggNOG" id="arCOG00625">
    <property type="taxonomic scope" value="Archaea"/>
</dbReference>
<dbReference type="InterPro" id="IPR006669">
    <property type="entry name" value="MgtE_transporter"/>
</dbReference>
<accession>D3SY19</accession>
<dbReference type="KEGG" id="nmg:Nmag_0471"/>
<dbReference type="GO" id="GO:0015095">
    <property type="term" value="F:magnesium ion transmembrane transporter activity"/>
    <property type="evidence" value="ECO:0007669"/>
    <property type="project" value="InterPro"/>
</dbReference>
<dbReference type="GeneID" id="8823296"/>
<gene>
    <name evidence="4" type="ordered locus">Nmag_0471</name>
</gene>
<dbReference type="InterPro" id="IPR000644">
    <property type="entry name" value="CBS_dom"/>
</dbReference>
<dbReference type="EMBL" id="CP001932">
    <property type="protein sequence ID" value="ADD04059.1"/>
    <property type="molecule type" value="Genomic_DNA"/>
</dbReference>
<dbReference type="PANTHER" id="PTHR43773">
    <property type="entry name" value="MAGNESIUM TRANSPORTER MGTE"/>
    <property type="match status" value="1"/>
</dbReference>
<reference evidence="4 5" key="2">
    <citation type="journal article" date="2012" name="BMC Genomics">
        <title>A comparative genomics perspective on the genetic content of the alkaliphilic haloarchaeon Natrialba magadii ATCC 43099T.</title>
        <authorList>
            <person name="Siddaramappa S."/>
            <person name="Challacombe J.F."/>
            <person name="Decastro R.E."/>
            <person name="Pfeiffer F."/>
            <person name="Sastre D.E."/>
            <person name="Gimenez M.I."/>
            <person name="Paggi R.A."/>
            <person name="Detter J.C."/>
            <person name="Davenport K.W."/>
            <person name="Goodwin L.A."/>
            <person name="Kyrpides N."/>
            <person name="Tapia R."/>
            <person name="Pitluck S."/>
            <person name="Lucas S."/>
            <person name="Woyke T."/>
            <person name="Maupin-Furlow J.A."/>
        </authorList>
    </citation>
    <scope>NUCLEOTIDE SEQUENCE [LARGE SCALE GENOMIC DNA]</scope>
    <source>
        <strain evidence="5">ATCC 43099 / DSM 3394 / CCM 3739 / CIP 104546 / IAM 13178 / JCM 8861 / NBRC 102185 / NCIMB 2190 / MS3</strain>
    </source>
</reference>
<evidence type="ECO:0000313" key="5">
    <source>
        <dbReference type="Proteomes" id="UP000001879"/>
    </source>
</evidence>
<dbReference type="GO" id="GO:0016020">
    <property type="term" value="C:membrane"/>
    <property type="evidence" value="ECO:0007669"/>
    <property type="project" value="InterPro"/>
</dbReference>
<feature type="domain" description="CBS" evidence="3">
    <location>
        <begin position="9"/>
        <end position="73"/>
    </location>
</feature>
<dbReference type="HOGENOM" id="CLU_1821069_0_0_2"/>
<organism evidence="4 5">
    <name type="scientific">Natrialba magadii (strain ATCC 43099 / DSM 3394 / CCM 3739 / CIP 104546 / IAM 13178 / JCM 8861 / NBRC 102185 / NCIMB 2190 / MS3)</name>
    <name type="common">Natronobacterium magadii</name>
    <dbReference type="NCBI Taxonomy" id="547559"/>
    <lineage>
        <taxon>Archaea</taxon>
        <taxon>Methanobacteriati</taxon>
        <taxon>Methanobacteriota</taxon>
        <taxon>Stenosarchaea group</taxon>
        <taxon>Halobacteria</taxon>
        <taxon>Halobacteriales</taxon>
        <taxon>Natrialbaceae</taxon>
        <taxon>Natrialba</taxon>
    </lineage>
</organism>
<dbReference type="Pfam" id="PF00571">
    <property type="entry name" value="CBS"/>
    <property type="match status" value="2"/>
</dbReference>
<dbReference type="SUPFAM" id="SSF54631">
    <property type="entry name" value="CBS-domain pair"/>
    <property type="match status" value="1"/>
</dbReference>
<reference evidence="5" key="1">
    <citation type="submission" date="2010-02" db="EMBL/GenBank/DDBJ databases">
        <title>Complete sequence of chromosome of Natrialba magadii ATCC 43099.</title>
        <authorList>
            <consortium name="US DOE Joint Genome Institute"/>
            <person name="Lucas S."/>
            <person name="Copeland A."/>
            <person name="Lapidus A."/>
            <person name="Cheng J.-F."/>
            <person name="Bruce D."/>
            <person name="Goodwin L."/>
            <person name="Pitluck S."/>
            <person name="Davenport K."/>
            <person name="Saunders E."/>
            <person name="Detter J.C."/>
            <person name="Han C."/>
            <person name="Tapia R."/>
            <person name="Land M."/>
            <person name="Hauser L."/>
            <person name="Kyrpides N."/>
            <person name="Mikhailova N."/>
            <person name="De Castro R.E."/>
            <person name="Maupin-Furlow J.A."/>
            <person name="Woyke T."/>
        </authorList>
    </citation>
    <scope>NUCLEOTIDE SEQUENCE [LARGE SCALE GENOMIC DNA]</scope>
    <source>
        <strain evidence="5">ATCC 43099 / DSM 3394 / CCM 3739 / CIP 104546 / IAM 13178 / JCM 8861 / NBRC 102185 / NCIMB 2190 / MS3</strain>
    </source>
</reference>
<dbReference type="PaxDb" id="547559-Nmag_0471"/>
<evidence type="ECO:0000313" key="4">
    <source>
        <dbReference type="EMBL" id="ADD04059.1"/>
    </source>
</evidence>
<evidence type="ECO:0000259" key="3">
    <source>
        <dbReference type="PROSITE" id="PS51371"/>
    </source>
</evidence>
<feature type="region of interest" description="Disordered" evidence="2">
    <location>
        <begin position="128"/>
        <end position="147"/>
    </location>
</feature>
<dbReference type="Gene3D" id="3.10.580.10">
    <property type="entry name" value="CBS-domain"/>
    <property type="match status" value="1"/>
</dbReference>
<name>D3SY19_NATMM</name>
<feature type="compositionally biased region" description="Basic and acidic residues" evidence="2">
    <location>
        <begin position="138"/>
        <end position="147"/>
    </location>
</feature>